<evidence type="ECO:0000313" key="2">
    <source>
        <dbReference type="Proteomes" id="UP001163603"/>
    </source>
</evidence>
<gene>
    <name evidence="1" type="ORF">Pint_30456</name>
</gene>
<dbReference type="EMBL" id="CM047750">
    <property type="protein sequence ID" value="KAJ0006923.1"/>
    <property type="molecule type" value="Genomic_DNA"/>
</dbReference>
<name>A0ACC0WY09_9ROSI</name>
<comment type="caution">
    <text evidence="1">The sequence shown here is derived from an EMBL/GenBank/DDBJ whole genome shotgun (WGS) entry which is preliminary data.</text>
</comment>
<dbReference type="Proteomes" id="UP001163603">
    <property type="component" value="Chromosome 15"/>
</dbReference>
<accession>A0ACC0WY09</accession>
<evidence type="ECO:0000313" key="1">
    <source>
        <dbReference type="EMBL" id="KAJ0006923.1"/>
    </source>
</evidence>
<protein>
    <submittedName>
        <fullName evidence="1">Uncharacterized protein</fullName>
    </submittedName>
</protein>
<proteinExistence type="predicted"/>
<reference evidence="2" key="1">
    <citation type="journal article" date="2023" name="G3 (Bethesda)">
        <title>Genome assembly and association tests identify interacting loci associated with vigor, precocity, and sex in interspecific pistachio rootstocks.</title>
        <authorList>
            <person name="Palmer W."/>
            <person name="Jacygrad E."/>
            <person name="Sagayaradj S."/>
            <person name="Cavanaugh K."/>
            <person name="Han R."/>
            <person name="Bertier L."/>
            <person name="Beede B."/>
            <person name="Kafkas S."/>
            <person name="Golino D."/>
            <person name="Preece J."/>
            <person name="Michelmore R."/>
        </authorList>
    </citation>
    <scope>NUCLEOTIDE SEQUENCE [LARGE SCALE GENOMIC DNA]</scope>
</reference>
<keyword evidence="2" id="KW-1185">Reference proteome</keyword>
<organism evidence="1 2">
    <name type="scientific">Pistacia integerrima</name>
    <dbReference type="NCBI Taxonomy" id="434235"/>
    <lineage>
        <taxon>Eukaryota</taxon>
        <taxon>Viridiplantae</taxon>
        <taxon>Streptophyta</taxon>
        <taxon>Embryophyta</taxon>
        <taxon>Tracheophyta</taxon>
        <taxon>Spermatophyta</taxon>
        <taxon>Magnoliopsida</taxon>
        <taxon>eudicotyledons</taxon>
        <taxon>Gunneridae</taxon>
        <taxon>Pentapetalae</taxon>
        <taxon>rosids</taxon>
        <taxon>malvids</taxon>
        <taxon>Sapindales</taxon>
        <taxon>Anacardiaceae</taxon>
        <taxon>Pistacia</taxon>
    </lineage>
</organism>
<sequence length="34" mass="4045">MSAQTKDYLIPLNQMRMGKSCTWDIQLFQRLKAK</sequence>